<dbReference type="InterPro" id="IPR029058">
    <property type="entry name" value="AB_hydrolase_fold"/>
</dbReference>
<dbReference type="Proteomes" id="UP000078459">
    <property type="component" value="Unassembled WGS sequence"/>
</dbReference>
<proteinExistence type="predicted"/>
<dbReference type="AlphaFoldDB" id="A0A179DD34"/>
<dbReference type="STRING" id="1826909.A5893_13085"/>
<organism evidence="2 3">
    <name type="scientific">Pedobacter psychrophilus</name>
    <dbReference type="NCBI Taxonomy" id="1826909"/>
    <lineage>
        <taxon>Bacteria</taxon>
        <taxon>Pseudomonadati</taxon>
        <taxon>Bacteroidota</taxon>
        <taxon>Sphingobacteriia</taxon>
        <taxon>Sphingobacteriales</taxon>
        <taxon>Sphingobacteriaceae</taxon>
        <taxon>Pedobacter</taxon>
    </lineage>
</organism>
<evidence type="ECO:0000313" key="2">
    <source>
        <dbReference type="EMBL" id="OAQ38966.1"/>
    </source>
</evidence>
<protein>
    <recommendedName>
        <fullName evidence="4">DUF676 domain-containing protein</fullName>
    </recommendedName>
</protein>
<sequence length="1013" mass="110156">MKRTLTTLVLGCLILCCFNVKAQTPDTSTVKKLLHYIMQPLDKSQVPSGFLEEYGCPILPMATFNGILTDSNRVDLNLWRTLYYQLQTAYCQNGTNPLPIITNVNATIKQNKAEGLPIPIPLLIGQYDNVKTNAFSSNLLSYNNSTKQVSDVNGRSQNPYQTSNLFAACPIYPFTKNGTEDFILKSNLVYNNTGKTITAAQINFDDGQGLQSLTFDVPISVSYADTGLRRWTIKLTLSDNSILQCYSDYRVLKAAAVAQRFAVNNTTVPTWGVINAVNNVHSGAVITVAYSANNNTNTLRKPLIIVEGYDVSAIAPTIVEDYNINDFIGALIRESQPYDFNNQLDDVAGYDLVFINFNDGADDLMANALVVEEAINRVNANKVLDNRFGNIMQQNVIMGLSMGGLIGRYALAKMTKNNENTQTRLLITHDSPHHGANVPLGLQYLIRMMGNFELFDLNVRDIYADYDEALTLLDAPATRQLLIYRAVTETTFANNTFLDGAYRSMITFSPSDPQPSYRFIATSLGNECGNSLFSPGSTFINLGAGVSAGLYGRILFFKVPIVSYKLAAEVEAYALPNTGSTAKIARLYTVNNLKLFGFINIIKQLYNQTAYAPGNHLAIDGVPGSNYPILDFDGLDAITGLPSFNLNLNVGFNLGPYLGGYFGAYAYNNGVNINYTFVPVSSALDVSPFNTGSLTSRYVNSINGNYPSSSNGFIAQENNTNASISNNTHIRFTARNAEWLFNEMENVSNNTLNCSNNCISVPLNNSLLQGPNQFCLNGTYSIFSLPSNASITWFATGSLSISGSSNTNSVILTYNGSGSSGVLTASITTPCINTPVVLTKTIEPPVRYEISGPSIFCNDASYSINDLPANSTVVWSATGDVSLDLSSTAGSFAELISTIQNGYGTITATITTPCGGTTTSSMSVISSPAFIQNVQILNPIGQYGIPVLEGGTMVLQADDVPGAQFYEWYNGDNLDNLILTTTTPNLQTINYNYDCGVHSMTVRAYTTCWIHIS</sequence>
<feature type="signal peptide" evidence="1">
    <location>
        <begin position="1"/>
        <end position="22"/>
    </location>
</feature>
<keyword evidence="3" id="KW-1185">Reference proteome</keyword>
<comment type="caution">
    <text evidence="2">The sequence shown here is derived from an EMBL/GenBank/DDBJ whole genome shotgun (WGS) entry which is preliminary data.</text>
</comment>
<reference evidence="2 3" key="1">
    <citation type="submission" date="2016-04" db="EMBL/GenBank/DDBJ databases">
        <authorList>
            <person name="Evans L.H."/>
            <person name="Alamgir A."/>
            <person name="Owens N."/>
            <person name="Weber N.D."/>
            <person name="Virtaneva K."/>
            <person name="Barbian K."/>
            <person name="Babar A."/>
            <person name="Rosenke K."/>
        </authorList>
    </citation>
    <scope>NUCLEOTIDE SEQUENCE [LARGE SCALE GENOMIC DNA]</scope>
    <source>
        <strain evidence="2 3">CCM 8644</strain>
    </source>
</reference>
<gene>
    <name evidence="2" type="ORF">A5893_13085</name>
</gene>
<dbReference type="SUPFAM" id="SSF53474">
    <property type="entry name" value="alpha/beta-Hydrolases"/>
    <property type="match status" value="1"/>
</dbReference>
<name>A0A179DD34_9SPHI</name>
<dbReference type="Gene3D" id="3.40.50.1820">
    <property type="entry name" value="alpha/beta hydrolase"/>
    <property type="match status" value="1"/>
</dbReference>
<accession>A0A179DD34</accession>
<feature type="chain" id="PRO_5008100415" description="DUF676 domain-containing protein" evidence="1">
    <location>
        <begin position="23"/>
        <end position="1013"/>
    </location>
</feature>
<dbReference type="OrthoDB" id="4535652at2"/>
<evidence type="ECO:0000313" key="3">
    <source>
        <dbReference type="Proteomes" id="UP000078459"/>
    </source>
</evidence>
<evidence type="ECO:0008006" key="4">
    <source>
        <dbReference type="Google" id="ProtNLM"/>
    </source>
</evidence>
<keyword evidence="1" id="KW-0732">Signal</keyword>
<evidence type="ECO:0000256" key="1">
    <source>
        <dbReference type="SAM" id="SignalP"/>
    </source>
</evidence>
<dbReference type="EMBL" id="LWHJ01000029">
    <property type="protein sequence ID" value="OAQ38966.1"/>
    <property type="molecule type" value="Genomic_DNA"/>
</dbReference>
<reference evidence="2 3" key="2">
    <citation type="submission" date="2016-06" db="EMBL/GenBank/DDBJ databases">
        <title>Pedobacter psychrophilus sp. nov., isolated from Antarctic fragmentary rock.</title>
        <authorList>
            <person name="Svec P."/>
        </authorList>
    </citation>
    <scope>NUCLEOTIDE SEQUENCE [LARGE SCALE GENOMIC DNA]</scope>
    <source>
        <strain evidence="2 3">CCM 8644</strain>
    </source>
</reference>
<dbReference type="RefSeq" id="WP_068823118.1">
    <property type="nucleotide sequence ID" value="NZ_LWHJ01000029.1"/>
</dbReference>